<organism evidence="1 2">
    <name type="scientific">Natronoglomus mannanivorans</name>
    <dbReference type="NCBI Taxonomy" id="2979990"/>
    <lineage>
        <taxon>Archaea</taxon>
        <taxon>Methanobacteriati</taxon>
        <taxon>Methanobacteriota</taxon>
        <taxon>Stenosarchaea group</taxon>
        <taxon>Halobacteria</taxon>
        <taxon>Halobacteriales</taxon>
        <taxon>Natrialbaceae</taxon>
        <taxon>Natronoglomus</taxon>
    </lineage>
</organism>
<evidence type="ECO:0000313" key="1">
    <source>
        <dbReference type="EMBL" id="MCU4744249.1"/>
    </source>
</evidence>
<gene>
    <name evidence="1" type="ORF">OB960_23005</name>
</gene>
<dbReference type="EMBL" id="JAOPKA010000024">
    <property type="protein sequence ID" value="MCU4744249.1"/>
    <property type="molecule type" value="Genomic_DNA"/>
</dbReference>
<dbReference type="AlphaFoldDB" id="A0AAP2Z2V8"/>
<dbReference type="RefSeq" id="WP_338006057.1">
    <property type="nucleotide sequence ID" value="NZ_JAOPKA010000024.1"/>
</dbReference>
<dbReference type="Proteomes" id="UP001321018">
    <property type="component" value="Unassembled WGS sequence"/>
</dbReference>
<sequence length="163" mass="18433">MTTQTNLQQFSATNEQNGMKTIGTEMITIETNVPDSVIDKIEFQGDYEWEYETGVDALDHWLGTSNTRCNQFAWGYVENVDSNATVRVITIDGATVEHCVVYDRELDITIDATLTQFDAGADIGVYAGEEHPHMMSFYCEYEVDEYDGFEDDWEAGGMGPFYL</sequence>
<name>A0AAP2Z2V8_9EURY</name>
<proteinExistence type="predicted"/>
<protein>
    <submittedName>
        <fullName evidence="1">Uncharacterized protein</fullName>
    </submittedName>
</protein>
<comment type="caution">
    <text evidence="1">The sequence shown here is derived from an EMBL/GenBank/DDBJ whole genome shotgun (WGS) entry which is preliminary data.</text>
</comment>
<evidence type="ECO:0000313" key="2">
    <source>
        <dbReference type="Proteomes" id="UP001321018"/>
    </source>
</evidence>
<reference evidence="1" key="1">
    <citation type="submission" date="2022-09" db="EMBL/GenBank/DDBJ databases">
        <title>Enrichment on poylsaccharides allowed isolation of novel metabolic and taxonomic groups of Haloarchaea.</title>
        <authorList>
            <person name="Sorokin D.Y."/>
            <person name="Elcheninov A.G."/>
            <person name="Khizhniak T.V."/>
            <person name="Kolganova T.V."/>
            <person name="Kublanov I.V."/>
        </authorList>
    </citation>
    <scope>NUCLEOTIDE SEQUENCE</scope>
    <source>
        <strain evidence="1">AArc-xg1-1</strain>
    </source>
</reference>
<accession>A0AAP2Z2V8</accession>